<dbReference type="EMBL" id="CAEZXK010000018">
    <property type="protein sequence ID" value="CAB4688531.1"/>
    <property type="molecule type" value="Genomic_DNA"/>
</dbReference>
<keyword evidence="2" id="KW-0717">Septation</keyword>
<sequence>MAGLITSVSGWLGFGEEAEVQTSRPGQQTAERTPTVSKITQLRPRRGAAEQPSEIFSIEPDSYLGSGEEIASYFREGVTVIVNMAKLSDAESLRMVDFMSGLKLALLGNIKRITKHVYLLTPGHVGINDPDPAEEVVDGFLVRP</sequence>
<feature type="region of interest" description="Disordered" evidence="4">
    <location>
        <begin position="19"/>
        <end position="51"/>
    </location>
</feature>
<keyword evidence="3" id="KW-0131">Cell cycle</keyword>
<dbReference type="InterPro" id="IPR007561">
    <property type="entry name" value="Cell_div_SepF/SepF-rel"/>
</dbReference>
<evidence type="ECO:0000256" key="3">
    <source>
        <dbReference type="ARBA" id="ARBA00023306"/>
    </source>
</evidence>
<feature type="compositionally biased region" description="Polar residues" evidence="4">
    <location>
        <begin position="20"/>
        <end position="40"/>
    </location>
</feature>
<reference evidence="5" key="1">
    <citation type="submission" date="2020-05" db="EMBL/GenBank/DDBJ databases">
        <authorList>
            <person name="Chiriac C."/>
            <person name="Salcher M."/>
            <person name="Ghai R."/>
            <person name="Kavagutti S V."/>
        </authorList>
    </citation>
    <scope>NUCLEOTIDE SEQUENCE</scope>
</reference>
<organism evidence="5">
    <name type="scientific">freshwater metagenome</name>
    <dbReference type="NCBI Taxonomy" id="449393"/>
    <lineage>
        <taxon>unclassified sequences</taxon>
        <taxon>metagenomes</taxon>
        <taxon>ecological metagenomes</taxon>
    </lineage>
</organism>
<name>A0A6J6NP64_9ZZZZ</name>
<dbReference type="InterPro" id="IPR038594">
    <property type="entry name" value="SepF-like_sf"/>
</dbReference>
<dbReference type="PANTHER" id="PTHR35798:SF1">
    <property type="entry name" value="CELL DIVISION PROTEIN SEPF"/>
    <property type="match status" value="1"/>
</dbReference>
<keyword evidence="1" id="KW-0132">Cell division</keyword>
<evidence type="ECO:0000256" key="4">
    <source>
        <dbReference type="SAM" id="MobiDB-lite"/>
    </source>
</evidence>
<proteinExistence type="predicted"/>
<gene>
    <name evidence="5" type="ORF">UFOPK2370_00793</name>
</gene>
<dbReference type="PANTHER" id="PTHR35798">
    <property type="entry name" value="CELL DIVISION PROTEIN SEPF"/>
    <property type="match status" value="1"/>
</dbReference>
<protein>
    <submittedName>
        <fullName evidence="5">Unannotated protein</fullName>
    </submittedName>
</protein>
<evidence type="ECO:0000256" key="2">
    <source>
        <dbReference type="ARBA" id="ARBA00023210"/>
    </source>
</evidence>
<dbReference type="Gene3D" id="3.30.110.150">
    <property type="entry name" value="SepF-like protein"/>
    <property type="match status" value="1"/>
</dbReference>
<accession>A0A6J6NP64</accession>
<dbReference type="GO" id="GO:0000917">
    <property type="term" value="P:division septum assembly"/>
    <property type="evidence" value="ECO:0007669"/>
    <property type="project" value="UniProtKB-KW"/>
</dbReference>
<dbReference type="Pfam" id="PF04472">
    <property type="entry name" value="SepF"/>
    <property type="match status" value="1"/>
</dbReference>
<dbReference type="AlphaFoldDB" id="A0A6J6NP64"/>
<evidence type="ECO:0000256" key="1">
    <source>
        <dbReference type="ARBA" id="ARBA00022618"/>
    </source>
</evidence>
<evidence type="ECO:0000313" key="5">
    <source>
        <dbReference type="EMBL" id="CAB4688531.1"/>
    </source>
</evidence>
<dbReference type="InterPro" id="IPR023052">
    <property type="entry name" value="Cell_div_SepF"/>
</dbReference>